<sequence length="114" mass="12406">MTDIAPDVLLPGNAFSAKQGPLHIGFRTQLVLGVGWYPGGNPDDGFSAFAPFVTTIGALRRCGWGRDVEEMQDRGRHPVPWIEAEMNAFPDPKAQGFPSAFLRLPIEPRPTFGG</sequence>
<evidence type="ECO:0000313" key="1">
    <source>
        <dbReference type="EMBL" id="SMB90734.1"/>
    </source>
</evidence>
<accession>A0A1W1VCN8</accession>
<evidence type="ECO:0000313" key="2">
    <source>
        <dbReference type="Proteomes" id="UP000192582"/>
    </source>
</evidence>
<reference evidence="1 2" key="1">
    <citation type="submission" date="2017-04" db="EMBL/GenBank/DDBJ databases">
        <authorList>
            <person name="Afonso C.L."/>
            <person name="Miller P.J."/>
            <person name="Scott M.A."/>
            <person name="Spackman E."/>
            <person name="Goraichik I."/>
            <person name="Dimitrov K.M."/>
            <person name="Suarez D.L."/>
            <person name="Swayne D.E."/>
        </authorList>
    </citation>
    <scope>NUCLEOTIDE SEQUENCE [LARGE SCALE GENOMIC DNA]</scope>
    <source>
        <strain evidence="1 2">KR-140</strain>
    </source>
</reference>
<dbReference type="EMBL" id="FWWU01000009">
    <property type="protein sequence ID" value="SMB90734.1"/>
    <property type="molecule type" value="Genomic_DNA"/>
</dbReference>
<dbReference type="STRING" id="695939.SAMN00790413_00878"/>
<organism evidence="1 2">
    <name type="scientific">Deinococcus hopiensis KR-140</name>
    <dbReference type="NCBI Taxonomy" id="695939"/>
    <lineage>
        <taxon>Bacteria</taxon>
        <taxon>Thermotogati</taxon>
        <taxon>Deinococcota</taxon>
        <taxon>Deinococci</taxon>
        <taxon>Deinococcales</taxon>
        <taxon>Deinococcaceae</taxon>
        <taxon>Deinococcus</taxon>
    </lineage>
</organism>
<gene>
    <name evidence="1" type="ORF">SAMN00790413_00878</name>
</gene>
<dbReference type="AlphaFoldDB" id="A0A1W1VCN8"/>
<proteinExistence type="predicted"/>
<keyword evidence="2" id="KW-1185">Reference proteome</keyword>
<dbReference type="Proteomes" id="UP000192582">
    <property type="component" value="Unassembled WGS sequence"/>
</dbReference>
<name>A0A1W1VCN8_9DEIO</name>
<protein>
    <submittedName>
        <fullName evidence="1">Uncharacterized protein</fullName>
    </submittedName>
</protein>